<dbReference type="EMBL" id="CALNXJ010000017">
    <property type="protein sequence ID" value="CAH3119340.1"/>
    <property type="molecule type" value="Genomic_DNA"/>
</dbReference>
<feature type="region of interest" description="Disordered" evidence="1">
    <location>
        <begin position="645"/>
        <end position="676"/>
    </location>
</feature>
<gene>
    <name evidence="2" type="ORF">PMEA_00008250</name>
</gene>
<feature type="compositionally biased region" description="Polar residues" evidence="1">
    <location>
        <begin position="351"/>
        <end position="368"/>
    </location>
</feature>
<accession>A0AAU9WMJ0</accession>
<proteinExistence type="predicted"/>
<evidence type="ECO:0000313" key="3">
    <source>
        <dbReference type="Proteomes" id="UP001159428"/>
    </source>
</evidence>
<feature type="compositionally biased region" description="Basic and acidic residues" evidence="1">
    <location>
        <begin position="291"/>
        <end position="303"/>
    </location>
</feature>
<feature type="compositionally biased region" description="Polar residues" evidence="1">
    <location>
        <begin position="268"/>
        <end position="290"/>
    </location>
</feature>
<evidence type="ECO:0000313" key="2">
    <source>
        <dbReference type="EMBL" id="CAH3119340.1"/>
    </source>
</evidence>
<evidence type="ECO:0008006" key="4">
    <source>
        <dbReference type="Google" id="ProtNLM"/>
    </source>
</evidence>
<dbReference type="CDD" id="cd03801">
    <property type="entry name" value="GT4_PimA-like"/>
    <property type="match status" value="1"/>
</dbReference>
<feature type="compositionally biased region" description="Polar residues" evidence="1">
    <location>
        <begin position="726"/>
        <end position="742"/>
    </location>
</feature>
<sequence>MLKTYSDCDNAISKGDKKQWNEIKLCQIADLVVAVGPRLWEFYSRYLSSSGKHVFNLTPGIFSELSSLKLSTVKGKRFNVLLFGRGDSEDFKLKGFDIAAKAVAQLNDTSYKLVFVGAPSGNEEQVAEQLLEYGLSKKQLIVKSFLENRGDLATLLSTADLAVIPSRSEGFGLTALEALSAGLPFLVTQASGFGEALQDALPQSTPWVVDSEKSDEWAEAIKGVREKGREAAIAGCQTLRESYGKKYIWDTQCRDLVEKMVSLANASGSKMKSSVTAAPSQSLNEVSTVYRSDEQSTKTHPEVKNAQMEDESGLSSSARGPLPEDQLFTEQRLEDKREERREGFTAHDFETTSGRKSSYSCSQGTTPEKNLFPSLEIPKASGSKMKSSVTAAPPQSLNEASVVISEIDGKQSVASSKSEQCQKLQENRPEHFVGVDEGGNVINVIGGDDNSKEDGEEDQDFISRWEMGNVPSQFSEGISQSINRVHLFNCDNKYKLEPVENLLNKVADIDGHHMCVVKHSFKLTKMSEVIDQISTLAMDMAVFVVHAHESWPSINEDNCGIGYTKIYRALLQATGGNVIIVIGGDNKYEGDDEEERGVISVWAKRKVSSQFSEECLDGRNSFIFSWNRQHREIHEQALLHHFDSRKKGQKFEYQPDQRKEQRKAATPPPSRSKEVIPPFRRCFSVSGERQYDSEPPLKPESSLRHYEAVTGAREIKEWKTLDSRAEGSNISRKKASTTTVIN</sequence>
<feature type="compositionally biased region" description="Basic and acidic residues" evidence="1">
    <location>
        <begin position="645"/>
        <end position="663"/>
    </location>
</feature>
<name>A0AAU9WMJ0_9CNID</name>
<dbReference type="SUPFAM" id="SSF53756">
    <property type="entry name" value="UDP-Glycosyltransferase/glycogen phosphorylase"/>
    <property type="match status" value="1"/>
</dbReference>
<organism evidence="2 3">
    <name type="scientific">Pocillopora meandrina</name>
    <dbReference type="NCBI Taxonomy" id="46732"/>
    <lineage>
        <taxon>Eukaryota</taxon>
        <taxon>Metazoa</taxon>
        <taxon>Cnidaria</taxon>
        <taxon>Anthozoa</taxon>
        <taxon>Hexacorallia</taxon>
        <taxon>Scleractinia</taxon>
        <taxon>Astrocoeniina</taxon>
        <taxon>Pocilloporidae</taxon>
        <taxon>Pocillopora</taxon>
    </lineage>
</organism>
<dbReference type="Gene3D" id="3.40.50.2000">
    <property type="entry name" value="Glycogen Phosphorylase B"/>
    <property type="match status" value="1"/>
</dbReference>
<reference evidence="2 3" key="1">
    <citation type="submission" date="2022-05" db="EMBL/GenBank/DDBJ databases">
        <authorList>
            <consortium name="Genoscope - CEA"/>
            <person name="William W."/>
        </authorList>
    </citation>
    <scope>NUCLEOTIDE SEQUENCE [LARGE SCALE GENOMIC DNA]</scope>
</reference>
<feature type="region of interest" description="Disordered" evidence="1">
    <location>
        <begin position="268"/>
        <end position="372"/>
    </location>
</feature>
<comment type="caution">
    <text evidence="2">The sequence shown here is derived from an EMBL/GenBank/DDBJ whole genome shotgun (WGS) entry which is preliminary data.</text>
</comment>
<feature type="compositionally biased region" description="Basic and acidic residues" evidence="1">
    <location>
        <begin position="331"/>
        <end position="350"/>
    </location>
</feature>
<feature type="region of interest" description="Disordered" evidence="1">
    <location>
        <begin position="722"/>
        <end position="742"/>
    </location>
</feature>
<keyword evidence="3" id="KW-1185">Reference proteome</keyword>
<protein>
    <recommendedName>
        <fullName evidence="4">Glycosyl transferase family 1 domain-containing protein</fullName>
    </recommendedName>
</protein>
<dbReference type="AlphaFoldDB" id="A0AAU9WMJ0"/>
<evidence type="ECO:0000256" key="1">
    <source>
        <dbReference type="SAM" id="MobiDB-lite"/>
    </source>
</evidence>
<dbReference type="PANTHER" id="PTHR12526">
    <property type="entry name" value="GLYCOSYLTRANSFERASE"/>
    <property type="match status" value="1"/>
</dbReference>
<dbReference type="Pfam" id="PF20706">
    <property type="entry name" value="GT4-conflict"/>
    <property type="match status" value="1"/>
</dbReference>
<dbReference type="Proteomes" id="UP001159428">
    <property type="component" value="Unassembled WGS sequence"/>
</dbReference>